<accession>A0ABT7S541</accession>
<dbReference type="RefSeq" id="WP_289445904.1">
    <property type="nucleotide sequence ID" value="NZ_JAUCGR010000001.1"/>
</dbReference>
<keyword evidence="1" id="KW-0812">Transmembrane</keyword>
<proteinExistence type="predicted"/>
<keyword evidence="1" id="KW-0472">Membrane</keyword>
<evidence type="ECO:0000313" key="2">
    <source>
        <dbReference type="EMBL" id="MDM7830744.1"/>
    </source>
</evidence>
<dbReference type="Proteomes" id="UP001321453">
    <property type="component" value="Unassembled WGS sequence"/>
</dbReference>
<dbReference type="EMBL" id="JAUCGR010000001">
    <property type="protein sequence ID" value="MDM7830744.1"/>
    <property type="molecule type" value="Genomic_DNA"/>
</dbReference>
<dbReference type="InterPro" id="IPR025443">
    <property type="entry name" value="DUF4307"/>
</dbReference>
<sequence>MTDTPVRPPAGRYGPARPRPRAWRFVGWGALAVVVGAVIVWLGGAQLEDPVQWKSVGFHVTDNSSTEVTFDVTKDKDATATCKVRALSQSFGEVGVRSVEVGPAQTATVRVTVTVPTSELAVSGEAQDCTLT</sequence>
<comment type="caution">
    <text evidence="2">The sequence shown here is derived from an EMBL/GenBank/DDBJ whole genome shotgun (WGS) entry which is preliminary data.</text>
</comment>
<keyword evidence="3" id="KW-1185">Reference proteome</keyword>
<keyword evidence="1" id="KW-1133">Transmembrane helix</keyword>
<protein>
    <submittedName>
        <fullName evidence="2">DUF4307 domain-containing protein</fullName>
    </submittedName>
</protein>
<organism evidence="2 3">
    <name type="scientific">Cellulomonas edaphi</name>
    <dbReference type="NCBI Taxonomy" id="3053468"/>
    <lineage>
        <taxon>Bacteria</taxon>
        <taxon>Bacillati</taxon>
        <taxon>Actinomycetota</taxon>
        <taxon>Actinomycetes</taxon>
        <taxon>Micrococcales</taxon>
        <taxon>Cellulomonadaceae</taxon>
        <taxon>Cellulomonas</taxon>
    </lineage>
</organism>
<gene>
    <name evidence="2" type="ORF">QRT05_05325</name>
</gene>
<name>A0ABT7S541_9CELL</name>
<evidence type="ECO:0000256" key="1">
    <source>
        <dbReference type="SAM" id="Phobius"/>
    </source>
</evidence>
<feature type="transmembrane region" description="Helical" evidence="1">
    <location>
        <begin position="25"/>
        <end position="44"/>
    </location>
</feature>
<evidence type="ECO:0000313" key="3">
    <source>
        <dbReference type="Proteomes" id="UP001321453"/>
    </source>
</evidence>
<reference evidence="2 3" key="1">
    <citation type="submission" date="2023-06" db="EMBL/GenBank/DDBJ databases">
        <title>Cellulomonas sp. MW9 Whole genome sequence.</title>
        <authorList>
            <person name="Park S."/>
        </authorList>
    </citation>
    <scope>NUCLEOTIDE SEQUENCE [LARGE SCALE GENOMIC DNA]</scope>
    <source>
        <strain evidence="2 3">MW9</strain>
    </source>
</reference>
<dbReference type="Pfam" id="PF14155">
    <property type="entry name" value="DUF4307"/>
    <property type="match status" value="1"/>
</dbReference>